<dbReference type="SUPFAM" id="SSF109604">
    <property type="entry name" value="HD-domain/PDEase-like"/>
    <property type="match status" value="1"/>
</dbReference>
<comment type="caution">
    <text evidence="2">The sequence shown here is derived from an EMBL/GenBank/DDBJ whole genome shotgun (WGS) entry which is preliminary data.</text>
</comment>
<reference evidence="2 3" key="1">
    <citation type="submission" date="2020-01" db="EMBL/GenBank/DDBJ databases">
        <title>Natronorubrum sp. JWXQ-INN 674 isolated from Inner Mongolia Autonomous Region of China.</title>
        <authorList>
            <person name="Xue Q."/>
        </authorList>
    </citation>
    <scope>NUCLEOTIDE SEQUENCE [LARGE SCALE GENOMIC DNA]</scope>
    <source>
        <strain evidence="2 3">JWXQ-INN-674</strain>
    </source>
</reference>
<dbReference type="AlphaFoldDB" id="A0A6B0VHW7"/>
<proteinExistence type="predicted"/>
<evidence type="ECO:0000259" key="1">
    <source>
        <dbReference type="Pfam" id="PF01966"/>
    </source>
</evidence>
<dbReference type="Proteomes" id="UP000434101">
    <property type="component" value="Unassembled WGS sequence"/>
</dbReference>
<name>A0A6B0VHW7_9EURY</name>
<dbReference type="Gene3D" id="1.10.3210.10">
    <property type="entry name" value="Hypothetical protein af1432"/>
    <property type="match status" value="1"/>
</dbReference>
<sequence length="196" mass="21412">MTEPLSSEEVCRRLPTVALIDDDRTRAFTINLSSKAPEYFWNVPASTSGYHHPACQNERGLWAHTLMLSTIIERLGPSYVEQGLLEAADIDLAHAAAILHDQRKMGDPSAPAAKSTSDHDVRMAAVVSESPLSDRIERAVASHNGPWYDGPNPDSQLDTLVHTADMIASTPSITPGVQGPIPEELDELPLREVDLR</sequence>
<protein>
    <submittedName>
        <fullName evidence="2">HD domain-containing protein</fullName>
    </submittedName>
</protein>
<dbReference type="Pfam" id="PF01966">
    <property type="entry name" value="HD"/>
    <property type="match status" value="1"/>
</dbReference>
<dbReference type="RefSeq" id="WP_160061902.1">
    <property type="nucleotide sequence ID" value="NZ_WUYX01000004.1"/>
</dbReference>
<dbReference type="EMBL" id="WUYX01000004">
    <property type="protein sequence ID" value="MXV60687.1"/>
    <property type="molecule type" value="Genomic_DNA"/>
</dbReference>
<dbReference type="OrthoDB" id="297844at2157"/>
<evidence type="ECO:0000313" key="2">
    <source>
        <dbReference type="EMBL" id="MXV60687.1"/>
    </source>
</evidence>
<evidence type="ECO:0000313" key="3">
    <source>
        <dbReference type="Proteomes" id="UP000434101"/>
    </source>
</evidence>
<organism evidence="2 3">
    <name type="scientific">Natronorubrum halalkaliphilum</name>
    <dbReference type="NCBI Taxonomy" id="2691917"/>
    <lineage>
        <taxon>Archaea</taxon>
        <taxon>Methanobacteriati</taxon>
        <taxon>Methanobacteriota</taxon>
        <taxon>Stenosarchaea group</taxon>
        <taxon>Halobacteria</taxon>
        <taxon>Halobacteriales</taxon>
        <taxon>Natrialbaceae</taxon>
        <taxon>Natronorubrum</taxon>
    </lineage>
</organism>
<keyword evidence="3" id="KW-1185">Reference proteome</keyword>
<dbReference type="InterPro" id="IPR006674">
    <property type="entry name" value="HD_domain"/>
</dbReference>
<feature type="domain" description="HD" evidence="1">
    <location>
        <begin position="62"/>
        <end position="166"/>
    </location>
</feature>
<accession>A0A6B0VHW7</accession>
<gene>
    <name evidence="2" type="ORF">GS429_01095</name>
</gene>